<dbReference type="EMBL" id="ASHM01178064">
    <property type="protein sequence ID" value="PNX65339.1"/>
    <property type="molecule type" value="Genomic_DNA"/>
</dbReference>
<dbReference type="AlphaFoldDB" id="A0A2K3KGF8"/>
<sequence length="39" mass="4631">MCATYDGNEKVQEAKARLLIRQYELFAMKQDEDIETMFT</sequence>
<keyword evidence="1" id="KW-0436">Ligase</keyword>
<dbReference type="GO" id="GO:0004812">
    <property type="term" value="F:aminoacyl-tRNA ligase activity"/>
    <property type="evidence" value="ECO:0007669"/>
    <property type="project" value="UniProtKB-KW"/>
</dbReference>
<proteinExistence type="predicted"/>
<accession>A0A2K3KGF8</accession>
<organism evidence="1 2">
    <name type="scientific">Trifolium pratense</name>
    <name type="common">Red clover</name>
    <dbReference type="NCBI Taxonomy" id="57577"/>
    <lineage>
        <taxon>Eukaryota</taxon>
        <taxon>Viridiplantae</taxon>
        <taxon>Streptophyta</taxon>
        <taxon>Embryophyta</taxon>
        <taxon>Tracheophyta</taxon>
        <taxon>Spermatophyta</taxon>
        <taxon>Magnoliopsida</taxon>
        <taxon>eudicotyledons</taxon>
        <taxon>Gunneridae</taxon>
        <taxon>Pentapetalae</taxon>
        <taxon>rosids</taxon>
        <taxon>fabids</taxon>
        <taxon>Fabales</taxon>
        <taxon>Fabaceae</taxon>
        <taxon>Papilionoideae</taxon>
        <taxon>50 kb inversion clade</taxon>
        <taxon>NPAAA clade</taxon>
        <taxon>Hologalegina</taxon>
        <taxon>IRL clade</taxon>
        <taxon>Trifolieae</taxon>
        <taxon>Trifolium</taxon>
    </lineage>
</organism>
<evidence type="ECO:0000313" key="1">
    <source>
        <dbReference type="EMBL" id="PNX65339.1"/>
    </source>
</evidence>
<reference evidence="1 2" key="1">
    <citation type="journal article" date="2014" name="Am. J. Bot.">
        <title>Genome assembly and annotation for red clover (Trifolium pratense; Fabaceae).</title>
        <authorList>
            <person name="Istvanek J."/>
            <person name="Jaros M."/>
            <person name="Krenek A."/>
            <person name="Repkova J."/>
        </authorList>
    </citation>
    <scope>NUCLEOTIDE SEQUENCE [LARGE SCALE GENOMIC DNA]</scope>
    <source>
        <strain evidence="2">cv. Tatra</strain>
        <tissue evidence="1">Young leaves</tissue>
    </source>
</reference>
<evidence type="ECO:0000313" key="2">
    <source>
        <dbReference type="Proteomes" id="UP000236291"/>
    </source>
</evidence>
<feature type="non-terminal residue" evidence="1">
    <location>
        <position position="39"/>
    </location>
</feature>
<gene>
    <name evidence="1" type="ORF">L195_g062548</name>
</gene>
<protein>
    <submittedName>
        <fullName evidence="1">Aspartyl-tRNA synthetase</fullName>
    </submittedName>
</protein>
<dbReference type="Proteomes" id="UP000236291">
    <property type="component" value="Unassembled WGS sequence"/>
</dbReference>
<reference evidence="1 2" key="2">
    <citation type="journal article" date="2017" name="Front. Plant Sci.">
        <title>Gene Classification and Mining of Molecular Markers Useful in Red Clover (Trifolium pratense) Breeding.</title>
        <authorList>
            <person name="Istvanek J."/>
            <person name="Dluhosova J."/>
            <person name="Dluhos P."/>
            <person name="Patkova L."/>
            <person name="Nedelnik J."/>
            <person name="Repkova J."/>
        </authorList>
    </citation>
    <scope>NUCLEOTIDE SEQUENCE [LARGE SCALE GENOMIC DNA]</scope>
    <source>
        <strain evidence="2">cv. Tatra</strain>
        <tissue evidence="1">Young leaves</tissue>
    </source>
</reference>
<name>A0A2K3KGF8_TRIPR</name>
<keyword evidence="1" id="KW-0030">Aminoacyl-tRNA synthetase</keyword>
<comment type="caution">
    <text evidence="1">The sequence shown here is derived from an EMBL/GenBank/DDBJ whole genome shotgun (WGS) entry which is preliminary data.</text>
</comment>